<keyword evidence="3" id="KW-0735">Signal-anchor</keyword>
<evidence type="ECO:0000256" key="2">
    <source>
        <dbReference type="ARBA" id="ARBA00022734"/>
    </source>
</evidence>
<dbReference type="eggNOG" id="KOG4297">
    <property type="taxonomic scope" value="Eukaryota"/>
</dbReference>
<dbReference type="GO" id="GO:0005886">
    <property type="term" value="C:plasma membrane"/>
    <property type="evidence" value="ECO:0007669"/>
    <property type="project" value="TreeGrafter"/>
</dbReference>
<dbReference type="EMBL" id="AGCU01175286">
    <property type="status" value="NOT_ANNOTATED_CDS"/>
    <property type="molecule type" value="Genomic_DNA"/>
</dbReference>
<reference evidence="9" key="1">
    <citation type="submission" date="2011-10" db="EMBL/GenBank/DDBJ databases">
        <authorList>
            <consortium name="Soft-shell Turtle Genome Consortium"/>
        </authorList>
    </citation>
    <scope>NUCLEOTIDE SEQUENCE [LARGE SCALE GENOMIC DNA]</scope>
    <source>
        <strain evidence="9">Daiwa-1</strain>
    </source>
</reference>
<dbReference type="PANTHER" id="PTHR46784">
    <property type="entry name" value="KILLER CELL LECTIN-LIKE RECEPTOR SUBFAMILY B MEMBER 1"/>
    <property type="match status" value="1"/>
</dbReference>
<dbReference type="PROSITE" id="PS50041">
    <property type="entry name" value="C_TYPE_LECTIN_2"/>
    <property type="match status" value="1"/>
</dbReference>
<organism evidence="8 9">
    <name type="scientific">Pelodiscus sinensis</name>
    <name type="common">Chinese softshell turtle</name>
    <name type="synonym">Trionyx sinensis</name>
    <dbReference type="NCBI Taxonomy" id="13735"/>
    <lineage>
        <taxon>Eukaryota</taxon>
        <taxon>Metazoa</taxon>
        <taxon>Chordata</taxon>
        <taxon>Craniata</taxon>
        <taxon>Vertebrata</taxon>
        <taxon>Euteleostomi</taxon>
        <taxon>Archelosauria</taxon>
        <taxon>Testudinata</taxon>
        <taxon>Testudines</taxon>
        <taxon>Cryptodira</taxon>
        <taxon>Trionychia</taxon>
        <taxon>Trionychidae</taxon>
        <taxon>Pelodiscus</taxon>
    </lineage>
</organism>
<keyword evidence="6" id="KW-0472">Membrane</keyword>
<sequence>QCPWWHRTALWGGWAGNTVLLFAVIVLGIWGRDSLSRPTCQRELADRTKIRCSQGDAGCKLCPSDWRLRGDKCYWVSTENKTWNKSRSDCAARGSQLLVIRDREELETLHNLTQSKTQLWVGLSHPSPEKAWTWLDGSQLDQTRLPVSGPAEGNSCGMMKGNRIHSQDCNSAHQWICQRD</sequence>
<evidence type="ECO:0000256" key="5">
    <source>
        <dbReference type="ARBA" id="ARBA00023157"/>
    </source>
</evidence>
<dbReference type="InterPro" id="IPR016187">
    <property type="entry name" value="CTDL_fold"/>
</dbReference>
<evidence type="ECO:0000256" key="1">
    <source>
        <dbReference type="ARBA" id="ARBA00004606"/>
    </source>
</evidence>
<dbReference type="CDD" id="cd03593">
    <property type="entry name" value="CLECT_NK_receptors_like"/>
    <property type="match status" value="1"/>
</dbReference>
<name>K7GB08_PELSI</name>
<dbReference type="InterPro" id="IPR001304">
    <property type="entry name" value="C-type_lectin-like"/>
</dbReference>
<evidence type="ECO:0000313" key="8">
    <source>
        <dbReference type="Ensembl" id="ENSPSIP00000017469.1"/>
    </source>
</evidence>
<dbReference type="GeneTree" id="ENSGT00940000163123"/>
<dbReference type="SMART" id="SM00034">
    <property type="entry name" value="CLECT"/>
    <property type="match status" value="1"/>
</dbReference>
<dbReference type="GO" id="GO:0038023">
    <property type="term" value="F:signaling receptor activity"/>
    <property type="evidence" value="ECO:0007669"/>
    <property type="project" value="TreeGrafter"/>
</dbReference>
<evidence type="ECO:0000256" key="3">
    <source>
        <dbReference type="ARBA" id="ARBA00022968"/>
    </source>
</evidence>
<evidence type="ECO:0000256" key="4">
    <source>
        <dbReference type="ARBA" id="ARBA00022989"/>
    </source>
</evidence>
<dbReference type="Pfam" id="PF00059">
    <property type="entry name" value="Lectin_C"/>
    <property type="match status" value="1"/>
</dbReference>
<dbReference type="InterPro" id="IPR016186">
    <property type="entry name" value="C-type_lectin-like/link_sf"/>
</dbReference>
<dbReference type="OMA" id="SAFQWIC"/>
<reference evidence="9" key="2">
    <citation type="journal article" date="2013" name="Nat. Genet.">
        <title>The draft genomes of soft-shell turtle and green sea turtle yield insights into the development and evolution of the turtle-specific body plan.</title>
        <authorList>
            <person name="Wang Z."/>
            <person name="Pascual-Anaya J."/>
            <person name="Zadissa A."/>
            <person name="Li W."/>
            <person name="Niimura Y."/>
            <person name="Huang Z."/>
            <person name="Li C."/>
            <person name="White S."/>
            <person name="Xiong Z."/>
            <person name="Fang D."/>
            <person name="Wang B."/>
            <person name="Ming Y."/>
            <person name="Chen Y."/>
            <person name="Zheng Y."/>
            <person name="Kuraku S."/>
            <person name="Pignatelli M."/>
            <person name="Herrero J."/>
            <person name="Beal K."/>
            <person name="Nozawa M."/>
            <person name="Li Q."/>
            <person name="Wang J."/>
            <person name="Zhang H."/>
            <person name="Yu L."/>
            <person name="Shigenobu S."/>
            <person name="Wang J."/>
            <person name="Liu J."/>
            <person name="Flicek P."/>
            <person name="Searle S."/>
            <person name="Wang J."/>
            <person name="Kuratani S."/>
            <person name="Yin Y."/>
            <person name="Aken B."/>
            <person name="Zhang G."/>
            <person name="Irie N."/>
        </authorList>
    </citation>
    <scope>NUCLEOTIDE SEQUENCE [LARGE SCALE GENOMIC DNA]</scope>
    <source>
        <strain evidence="9">Daiwa-1</strain>
    </source>
</reference>
<proteinExistence type="predicted"/>
<evidence type="ECO:0000256" key="6">
    <source>
        <dbReference type="SAM" id="Phobius"/>
    </source>
</evidence>
<dbReference type="EMBL" id="AGCU01175287">
    <property type="status" value="NOT_ANNOTATED_CDS"/>
    <property type="molecule type" value="Genomic_DNA"/>
</dbReference>
<dbReference type="HOGENOM" id="CLU_049894_8_2_1"/>
<dbReference type="Proteomes" id="UP000007267">
    <property type="component" value="Unassembled WGS sequence"/>
</dbReference>
<keyword evidence="2" id="KW-0430">Lectin</keyword>
<dbReference type="GO" id="GO:0042269">
    <property type="term" value="P:regulation of natural killer cell mediated cytotoxicity"/>
    <property type="evidence" value="ECO:0007669"/>
    <property type="project" value="TreeGrafter"/>
</dbReference>
<dbReference type="AlphaFoldDB" id="K7GB08"/>
<dbReference type="Ensembl" id="ENSPSIT00000017548.1">
    <property type="protein sequence ID" value="ENSPSIP00000017469.1"/>
    <property type="gene ID" value="ENSPSIG00000015491.1"/>
</dbReference>
<feature type="transmembrane region" description="Helical" evidence="6">
    <location>
        <begin position="12"/>
        <end position="31"/>
    </location>
</feature>
<accession>K7GB08</accession>
<keyword evidence="9" id="KW-1185">Reference proteome</keyword>
<comment type="subcellular location">
    <subcellularLocation>
        <location evidence="1">Membrane</location>
        <topology evidence="1">Single-pass type II membrane protein</topology>
    </subcellularLocation>
</comment>
<keyword evidence="4 6" id="KW-1133">Transmembrane helix</keyword>
<dbReference type="InterPro" id="IPR051527">
    <property type="entry name" value="KLR_subfamily_B"/>
</dbReference>
<evidence type="ECO:0000259" key="7">
    <source>
        <dbReference type="PROSITE" id="PS50041"/>
    </source>
</evidence>
<protein>
    <recommendedName>
        <fullName evidence="7">C-type lectin domain-containing protein</fullName>
    </recommendedName>
</protein>
<dbReference type="Gene3D" id="3.10.100.10">
    <property type="entry name" value="Mannose-Binding Protein A, subunit A"/>
    <property type="match status" value="1"/>
</dbReference>
<feature type="domain" description="C-type lectin" evidence="7">
    <location>
        <begin position="69"/>
        <end position="178"/>
    </location>
</feature>
<dbReference type="InterPro" id="IPR033992">
    <property type="entry name" value="NKR-like_CTLD"/>
</dbReference>
<evidence type="ECO:0000313" key="9">
    <source>
        <dbReference type="Proteomes" id="UP000007267"/>
    </source>
</evidence>
<keyword evidence="5" id="KW-1015">Disulfide bond</keyword>
<reference evidence="8" key="4">
    <citation type="submission" date="2025-09" db="UniProtKB">
        <authorList>
            <consortium name="Ensembl"/>
        </authorList>
    </citation>
    <scope>IDENTIFICATION</scope>
</reference>
<keyword evidence="6" id="KW-0812">Transmembrane</keyword>
<dbReference type="GO" id="GO:0030246">
    <property type="term" value="F:carbohydrate binding"/>
    <property type="evidence" value="ECO:0007669"/>
    <property type="project" value="UniProtKB-KW"/>
</dbReference>
<dbReference type="EMBL" id="AGCU01175288">
    <property type="status" value="NOT_ANNOTATED_CDS"/>
    <property type="molecule type" value="Genomic_DNA"/>
</dbReference>
<dbReference type="SUPFAM" id="SSF56436">
    <property type="entry name" value="C-type lectin-like"/>
    <property type="match status" value="1"/>
</dbReference>
<dbReference type="PANTHER" id="PTHR46784:SF1">
    <property type="entry name" value="KILLER CELL LECTIN-LIKE RECEPTOR SUBFAMILY B MEMBER 1"/>
    <property type="match status" value="1"/>
</dbReference>
<reference evidence="8" key="3">
    <citation type="submission" date="2025-08" db="UniProtKB">
        <authorList>
            <consortium name="Ensembl"/>
        </authorList>
    </citation>
    <scope>IDENTIFICATION</scope>
</reference>
<dbReference type="GO" id="GO:0009986">
    <property type="term" value="C:cell surface"/>
    <property type="evidence" value="ECO:0007669"/>
    <property type="project" value="TreeGrafter"/>
</dbReference>